<organism evidence="2">
    <name type="scientific">Ligilactobacillus agilis</name>
    <dbReference type="NCBI Taxonomy" id="1601"/>
    <lineage>
        <taxon>Bacteria</taxon>
        <taxon>Bacillati</taxon>
        <taxon>Bacillota</taxon>
        <taxon>Bacilli</taxon>
        <taxon>Lactobacillales</taxon>
        <taxon>Lactobacillaceae</taxon>
        <taxon>Ligilactobacillus</taxon>
    </lineage>
</organism>
<accession>A0A6F9XNL0</accession>
<gene>
    <name evidence="2" type="ORF">SY212_18050</name>
</gene>
<protein>
    <submittedName>
        <fullName evidence="2">Uncharacterized protein</fullName>
    </submittedName>
</protein>
<sequence>MFKKSKIQKLALRRIKIADKDLKRQQREFEKLQKQNTHFHQEIADKISRYSK</sequence>
<dbReference type="RefSeq" id="WP_172585044.1">
    <property type="nucleotide sequence ID" value="NZ_BLAM01000179.1"/>
</dbReference>
<evidence type="ECO:0000256" key="1">
    <source>
        <dbReference type="SAM" id="Coils"/>
    </source>
</evidence>
<dbReference type="AlphaFoldDB" id="A0A6F9XNL0"/>
<feature type="coiled-coil region" evidence="1">
    <location>
        <begin position="15"/>
        <end position="42"/>
    </location>
</feature>
<reference evidence="2" key="1">
    <citation type="submission" date="2019-10" db="EMBL/GenBank/DDBJ databases">
        <title>Lactobacillus agilis SY212 Whole Genome Sequencing Project.</title>
        <authorList>
            <person name="Suzuki S."/>
            <person name="Endo A."/>
            <person name="Maeno S."/>
            <person name="Shiwa Y."/>
            <person name="Matsutani M."/>
            <person name="Kajikawa A."/>
        </authorList>
    </citation>
    <scope>NUCLEOTIDE SEQUENCE</scope>
    <source>
        <strain evidence="2">SY212</strain>
    </source>
</reference>
<proteinExistence type="predicted"/>
<comment type="caution">
    <text evidence="2">The sequence shown here is derived from an EMBL/GenBank/DDBJ whole genome shotgun (WGS) entry which is preliminary data.</text>
</comment>
<dbReference type="Proteomes" id="UP000494265">
    <property type="component" value="Unassembled WGS sequence"/>
</dbReference>
<dbReference type="EMBL" id="BLAM01000179">
    <property type="protein sequence ID" value="GET06775.1"/>
    <property type="molecule type" value="Genomic_DNA"/>
</dbReference>
<keyword evidence="1" id="KW-0175">Coiled coil</keyword>
<name>A0A6F9XNL0_9LACO</name>
<evidence type="ECO:0000313" key="2">
    <source>
        <dbReference type="EMBL" id="GET06775.1"/>
    </source>
</evidence>